<reference evidence="3 5" key="1">
    <citation type="submission" date="2017-06" db="EMBL/GenBank/DDBJ databases">
        <title>A platform for efficient transgenesis in Macrostomum lignano, a flatworm model organism for stem cell research.</title>
        <authorList>
            <person name="Berezikov E."/>
        </authorList>
    </citation>
    <scope>NUCLEOTIDE SEQUENCE [LARGE SCALE GENOMIC DNA]</scope>
    <source>
        <strain evidence="3">DV1</strain>
        <tissue evidence="3">Whole organism</tissue>
    </source>
</reference>
<keyword evidence="1" id="KW-0472">Membrane</keyword>
<dbReference type="AlphaFoldDB" id="A0A267EBQ6"/>
<dbReference type="EMBL" id="NIVC01000140">
    <property type="protein sequence ID" value="PAA89750.1"/>
    <property type="molecule type" value="Genomic_DNA"/>
</dbReference>
<keyword evidence="1" id="KW-1133">Transmembrane helix</keyword>
<evidence type="ECO:0000313" key="2">
    <source>
        <dbReference type="EMBL" id="PAA50981.1"/>
    </source>
</evidence>
<dbReference type="EMBL" id="NIVC01002325">
    <property type="protein sequence ID" value="PAA58836.1"/>
    <property type="molecule type" value="Genomic_DNA"/>
</dbReference>
<feature type="transmembrane region" description="Helical" evidence="1">
    <location>
        <begin position="14"/>
        <end position="40"/>
    </location>
</feature>
<dbReference type="Proteomes" id="UP000215902">
    <property type="component" value="Unassembled WGS sequence"/>
</dbReference>
<keyword evidence="5" id="KW-1185">Reference proteome</keyword>
<accession>A0A267EBQ6</accession>
<evidence type="ECO:0000313" key="4">
    <source>
        <dbReference type="EMBL" id="PAA89750.1"/>
    </source>
</evidence>
<keyword evidence="1" id="KW-0812">Transmembrane</keyword>
<evidence type="ECO:0000313" key="3">
    <source>
        <dbReference type="EMBL" id="PAA58836.1"/>
    </source>
</evidence>
<proteinExistence type="predicted"/>
<sequence length="214" mass="21617">AAARPPVAMSHCPVAPLSIFGGVFTAFGVATFFGSLAFVARGCHSWTGLLHCCLLLGGVTIAAGVAALPLCRRDYRSLRYYRGLAIAVLLLSAASFGLAIAGSTLFWLNFAAGVDGVLANRACDGMGSFMFYIMTAALGLILSFSQMLMAFAVCCSLKPQPPVLAGVAFHASAPSSAPASTSVQLPSASSDGADAAAPLVPGDGLSAAPPVTLC</sequence>
<gene>
    <name evidence="4" type="ORF">BOX15_Mlig023160g1</name>
    <name evidence="3" type="ORF">BOX15_Mlig023160g3</name>
    <name evidence="2" type="ORF">BOX15_Mlig023160g4</name>
</gene>
<protein>
    <submittedName>
        <fullName evidence="3">Uncharacterized protein</fullName>
    </submittedName>
</protein>
<dbReference type="EMBL" id="NIVC01003522">
    <property type="protein sequence ID" value="PAA50981.1"/>
    <property type="molecule type" value="Genomic_DNA"/>
</dbReference>
<feature type="transmembrane region" description="Helical" evidence="1">
    <location>
        <begin position="83"/>
        <end position="109"/>
    </location>
</feature>
<name>A0A267EBQ6_9PLAT</name>
<organism evidence="3 5">
    <name type="scientific">Macrostomum lignano</name>
    <dbReference type="NCBI Taxonomy" id="282301"/>
    <lineage>
        <taxon>Eukaryota</taxon>
        <taxon>Metazoa</taxon>
        <taxon>Spiralia</taxon>
        <taxon>Lophotrochozoa</taxon>
        <taxon>Platyhelminthes</taxon>
        <taxon>Rhabditophora</taxon>
        <taxon>Macrostomorpha</taxon>
        <taxon>Macrostomida</taxon>
        <taxon>Macrostomidae</taxon>
        <taxon>Macrostomum</taxon>
    </lineage>
</organism>
<feature type="transmembrane region" description="Helical" evidence="1">
    <location>
        <begin position="46"/>
        <end position="71"/>
    </location>
</feature>
<feature type="transmembrane region" description="Helical" evidence="1">
    <location>
        <begin position="129"/>
        <end position="154"/>
    </location>
</feature>
<comment type="caution">
    <text evidence="3">The sequence shown here is derived from an EMBL/GenBank/DDBJ whole genome shotgun (WGS) entry which is preliminary data.</text>
</comment>
<evidence type="ECO:0000256" key="1">
    <source>
        <dbReference type="SAM" id="Phobius"/>
    </source>
</evidence>
<feature type="non-terminal residue" evidence="3">
    <location>
        <position position="1"/>
    </location>
</feature>
<evidence type="ECO:0000313" key="5">
    <source>
        <dbReference type="Proteomes" id="UP000215902"/>
    </source>
</evidence>